<feature type="repeat" description="WD" evidence="3">
    <location>
        <begin position="274"/>
        <end position="315"/>
    </location>
</feature>
<keyword evidence="2" id="KW-0677">Repeat</keyword>
<evidence type="ECO:0000256" key="4">
    <source>
        <dbReference type="SAM" id="MobiDB-lite"/>
    </source>
</evidence>
<name>A0A484LMN2_9ASTE</name>
<accession>A0A484LMN2</accession>
<dbReference type="Gene3D" id="2.130.10.10">
    <property type="entry name" value="YVTN repeat-like/Quinoprotein amine dehydrogenase"/>
    <property type="match status" value="1"/>
</dbReference>
<dbReference type="SUPFAM" id="SSF50978">
    <property type="entry name" value="WD40 repeat-like"/>
    <property type="match status" value="1"/>
</dbReference>
<dbReference type="EMBL" id="OOIL02001680">
    <property type="protein sequence ID" value="VFQ77661.1"/>
    <property type="molecule type" value="Genomic_DNA"/>
</dbReference>
<dbReference type="SMART" id="SM00320">
    <property type="entry name" value="WD40"/>
    <property type="match status" value="6"/>
</dbReference>
<gene>
    <name evidence="5" type="ORF">CCAM_LOCUS19437</name>
</gene>
<reference evidence="5 6" key="1">
    <citation type="submission" date="2018-04" db="EMBL/GenBank/DDBJ databases">
        <authorList>
            <person name="Vogel A."/>
        </authorList>
    </citation>
    <scope>NUCLEOTIDE SEQUENCE [LARGE SCALE GENOMIC DNA]</scope>
</reference>
<evidence type="ECO:0000256" key="2">
    <source>
        <dbReference type="ARBA" id="ARBA00022737"/>
    </source>
</evidence>
<dbReference type="PANTHER" id="PTHR14221">
    <property type="entry name" value="WD REPEAT DOMAIN 44"/>
    <property type="match status" value="1"/>
</dbReference>
<dbReference type="PROSITE" id="PS50082">
    <property type="entry name" value="WD_REPEATS_2"/>
    <property type="match status" value="3"/>
</dbReference>
<protein>
    <submittedName>
        <fullName evidence="5">Uncharacterized protein</fullName>
    </submittedName>
</protein>
<dbReference type="OrthoDB" id="408728at2759"/>
<dbReference type="AlphaFoldDB" id="A0A484LMN2"/>
<dbReference type="InterPro" id="IPR020472">
    <property type="entry name" value="WD40_PAC1"/>
</dbReference>
<proteinExistence type="predicted"/>
<evidence type="ECO:0000313" key="6">
    <source>
        <dbReference type="Proteomes" id="UP000595140"/>
    </source>
</evidence>
<dbReference type="InterPro" id="IPR015943">
    <property type="entry name" value="WD40/YVTN_repeat-like_dom_sf"/>
</dbReference>
<evidence type="ECO:0000256" key="1">
    <source>
        <dbReference type="ARBA" id="ARBA00022574"/>
    </source>
</evidence>
<feature type="region of interest" description="Disordered" evidence="4">
    <location>
        <begin position="157"/>
        <end position="176"/>
    </location>
</feature>
<dbReference type="PROSITE" id="PS50294">
    <property type="entry name" value="WD_REPEATS_REGION"/>
    <property type="match status" value="3"/>
</dbReference>
<evidence type="ECO:0000313" key="5">
    <source>
        <dbReference type="EMBL" id="VFQ77661.1"/>
    </source>
</evidence>
<dbReference type="InterPro" id="IPR040324">
    <property type="entry name" value="WDR44/Dgr2"/>
</dbReference>
<dbReference type="Pfam" id="PF00400">
    <property type="entry name" value="WD40"/>
    <property type="match status" value="5"/>
</dbReference>
<keyword evidence="1 3" id="KW-0853">WD repeat</keyword>
<evidence type="ECO:0000256" key="3">
    <source>
        <dbReference type="PROSITE-ProRule" id="PRU00221"/>
    </source>
</evidence>
<organism evidence="5 6">
    <name type="scientific">Cuscuta campestris</name>
    <dbReference type="NCBI Taxonomy" id="132261"/>
    <lineage>
        <taxon>Eukaryota</taxon>
        <taxon>Viridiplantae</taxon>
        <taxon>Streptophyta</taxon>
        <taxon>Embryophyta</taxon>
        <taxon>Tracheophyta</taxon>
        <taxon>Spermatophyta</taxon>
        <taxon>Magnoliopsida</taxon>
        <taxon>eudicotyledons</taxon>
        <taxon>Gunneridae</taxon>
        <taxon>Pentapetalae</taxon>
        <taxon>asterids</taxon>
        <taxon>lamiids</taxon>
        <taxon>Solanales</taxon>
        <taxon>Convolvulaceae</taxon>
        <taxon>Cuscuteae</taxon>
        <taxon>Cuscuta</taxon>
        <taxon>Cuscuta subgen. Grammica</taxon>
        <taxon>Cuscuta sect. Cleistogrammica</taxon>
    </lineage>
</organism>
<feature type="repeat" description="WD" evidence="3">
    <location>
        <begin position="200"/>
        <end position="234"/>
    </location>
</feature>
<dbReference type="PANTHER" id="PTHR14221:SF31">
    <property type="entry name" value="TRANSDUCIN_WD40 REPEAT-LIKE SUPERFAMILY PROTEIN"/>
    <property type="match status" value="1"/>
</dbReference>
<sequence length="602" mass="66549">MLSVLPAMCNEVEDFEEADEVFFDSFECLSLEEPVLERGESGYDVWLNGLHSVNERRQKFLRRMGKSSEFKLTSDSEAEAFDERICDYSEAVCSSSSSPSSSSLSIVGGDEGVMCAGERDCRTDDSNCLVDDPSGNFSRAVKAKKGKWWKPILPKMRTSHSDVPKRPSPSRKAGKGTVLKVHAIQKGFSELTALYAGQEITGHTGMIRTMKFSHDGQYLASGGEHGVVRVWSVELVLASDFFGSGLGRSKKFSHSSVEIPEKVFQIKESPVHEFHGHTSGVLDLSWSSTTNCLLSSSKDNTVRLWKVGSDECLGVFHHNNYVTCVQFNPADENLFISGCIDGKVRVWQVTEKRVADWADVHDIVTAICYQPNGKGFISGSISGVCRFYETGVRFPYHGNELCLDGEVQLGGKRRSNKNIITGIQFISNDPQKVMITSGDSKIRILDGREVVCKYRGLAKSGSQVSAACTPTGKHVISVGEDSRVYLWDHHHKGRSFEHFMSESASIAIPWLGVGHSATTEMTHPRIFRDSEGFSLGNWFSMDISSRGCSVTWPEEVLPHPPPPQLKKKNSTLSSPAWGLVIVTAGWDGKIRTFHNYGLPVRI</sequence>
<dbReference type="InterPro" id="IPR001680">
    <property type="entry name" value="WD40_rpt"/>
</dbReference>
<feature type="repeat" description="WD" evidence="3">
    <location>
        <begin position="315"/>
        <end position="349"/>
    </location>
</feature>
<dbReference type="Proteomes" id="UP000595140">
    <property type="component" value="Unassembled WGS sequence"/>
</dbReference>
<keyword evidence="6" id="KW-1185">Reference proteome</keyword>
<dbReference type="PRINTS" id="PR00320">
    <property type="entry name" value="GPROTEINBRPT"/>
</dbReference>
<dbReference type="InterPro" id="IPR036322">
    <property type="entry name" value="WD40_repeat_dom_sf"/>
</dbReference>